<feature type="compositionally biased region" description="Basic and acidic residues" evidence="1">
    <location>
        <begin position="391"/>
        <end position="406"/>
    </location>
</feature>
<keyword evidence="2" id="KW-0472">Membrane</keyword>
<protein>
    <recommendedName>
        <fullName evidence="4">Ribosomal protein L34Ae</fullName>
    </recommendedName>
</protein>
<dbReference type="PANTHER" id="PTHR46741">
    <property type="entry name" value="OS09G0413600 PROTEIN"/>
    <property type="match status" value="1"/>
</dbReference>
<reference evidence="3" key="1">
    <citation type="submission" date="2020-03" db="EMBL/GenBank/DDBJ databases">
        <authorList>
            <person name="Zhang R."/>
        </authorList>
    </citation>
    <scope>NUCLEOTIDE SEQUENCE</scope>
</reference>
<dbReference type="Pfam" id="PF07891">
    <property type="entry name" value="DUF1666"/>
    <property type="match status" value="1"/>
</dbReference>
<evidence type="ECO:0000256" key="1">
    <source>
        <dbReference type="SAM" id="MobiDB-lite"/>
    </source>
</evidence>
<dbReference type="AlphaFoldDB" id="A0A6M2EVA4"/>
<proteinExistence type="predicted"/>
<feature type="region of interest" description="Disordered" evidence="1">
    <location>
        <begin position="366"/>
        <end position="424"/>
    </location>
</feature>
<evidence type="ECO:0000313" key="3">
    <source>
        <dbReference type="EMBL" id="NUU89307.1"/>
    </source>
</evidence>
<organism evidence="3">
    <name type="scientific">Populus davidiana</name>
    <dbReference type="NCBI Taxonomy" id="266767"/>
    <lineage>
        <taxon>Eukaryota</taxon>
        <taxon>Viridiplantae</taxon>
        <taxon>Streptophyta</taxon>
        <taxon>Embryophyta</taxon>
        <taxon>Tracheophyta</taxon>
        <taxon>Spermatophyta</taxon>
        <taxon>Magnoliopsida</taxon>
        <taxon>eudicotyledons</taxon>
        <taxon>Gunneridae</taxon>
        <taxon>Pentapetalae</taxon>
        <taxon>rosids</taxon>
        <taxon>fabids</taxon>
        <taxon>Malpighiales</taxon>
        <taxon>Salicaceae</taxon>
        <taxon>Saliceae</taxon>
        <taxon>Populus</taxon>
    </lineage>
</organism>
<dbReference type="InterPro" id="IPR012870">
    <property type="entry name" value="DUF1666"/>
</dbReference>
<feature type="compositionally biased region" description="Acidic residues" evidence="1">
    <location>
        <begin position="373"/>
        <end position="385"/>
    </location>
</feature>
<sequence length="810" mass="93942">MGSVNGFLYRKLLPFASSFWLSVSTLFLALFGFFNRTMFRFKSNNLEPKGEAKVPEVEVSESKEIKEIDQLEEKEMPSEAKEPEVEVYEFKETKEVDELKEKETPKFFFKFQFQTYRAEDEPVVLSSVTPASTNKYEFLSGKNFSHYLEEPEVVSLTVKELYADSDGDSIDYKEKMESGVSSDKDFAKKESEAESVREEIEEISAHSVRKQDAKKEFEVETSMEEEAGKLEEENCIEESISRKGKAVVVENNVSSDGDVSRNDDAQFLSDMDLIFSDSDSAVSNREFMSRYVASTSDGFLSDKDFEDVFELDILKDIHGQTVESTDEDLELEYLNLQNLNSGYEADDFDDEDSDIMEELKNIEEAVQKPAIVEDTEMVSEGDFEDNNMSSQKERGSEDNEAKDILENPKSNSQDSSAADSEDSNGLETLWEHQDLIEQLKMELKKVRATGLPTILEEDESPKIMEDLKPWKIDEKFQHEDRMGELHKFYKSYRERMRKFDILNYQKMYAMSFLQSKDPLKSITRREASAPALTSLLSQKFLLSKRKKSSSDPMMNFIRELHNDLEVVYVGQLCLSWEILHWQYEKALELWDSDPYGMRLYNEVAGEFQQFQVLLQRFIENEPFEGPRVQNYIKNRCVLRNLLQVPVIREDSMKDKKARGKGKDGDSITSDMLVEIMEESIRIFWQFVRSDKDADNVISKGRKGTQIEPQDPTELELLTEVRTSLQKKEKRLKDIWRSGNCILKKFQKHQGDNSDQVLCFFSQVDINLVSRVLNMSKVTTDQLLWCHNKLSKINFINRKIHVEHSFLLFPC</sequence>
<feature type="transmembrane region" description="Helical" evidence="2">
    <location>
        <begin position="12"/>
        <end position="34"/>
    </location>
</feature>
<dbReference type="PANTHER" id="PTHR46741:SF2">
    <property type="entry name" value="RIBOSOMAL PROTEIN L34AE"/>
    <property type="match status" value="1"/>
</dbReference>
<keyword evidence="2" id="KW-1133">Transmembrane helix</keyword>
<evidence type="ECO:0000256" key="2">
    <source>
        <dbReference type="SAM" id="Phobius"/>
    </source>
</evidence>
<dbReference type="EMBL" id="GILB01008974">
    <property type="protein sequence ID" value="NUU89307.1"/>
    <property type="molecule type" value="Transcribed_RNA"/>
</dbReference>
<keyword evidence="2" id="KW-0812">Transmembrane</keyword>
<name>A0A6M2EVA4_9ROSI</name>
<accession>A0A6M2EVA4</accession>
<evidence type="ECO:0008006" key="4">
    <source>
        <dbReference type="Google" id="ProtNLM"/>
    </source>
</evidence>